<accession>A0A2R6PEP2</accession>
<dbReference type="PROSITE" id="PS00036">
    <property type="entry name" value="BZIP_BASIC"/>
    <property type="match status" value="1"/>
</dbReference>
<dbReference type="FunFam" id="1.20.5.170:FF:000036">
    <property type="entry name" value="ABSCISIC ACID-INSENSITIVE 5-like protein 2"/>
    <property type="match status" value="1"/>
</dbReference>
<feature type="compositionally biased region" description="Basic and acidic residues" evidence="4">
    <location>
        <begin position="317"/>
        <end position="326"/>
    </location>
</feature>
<dbReference type="FunCoup" id="A0A2R6PEP2">
    <property type="interactions" value="322"/>
</dbReference>
<keyword evidence="2" id="KW-0238">DNA-binding</keyword>
<dbReference type="InParanoid" id="A0A2R6PEP2"/>
<feature type="region of interest" description="Disordered" evidence="4">
    <location>
        <begin position="317"/>
        <end position="352"/>
    </location>
</feature>
<dbReference type="PANTHER" id="PTHR22952:SF395">
    <property type="entry name" value="ABSCISIC ACID-INSENSITIVE 5-LIKE PROTEIN 1"/>
    <property type="match status" value="1"/>
</dbReference>
<evidence type="ECO:0000313" key="6">
    <source>
        <dbReference type="EMBL" id="PSR89863.1"/>
    </source>
</evidence>
<dbReference type="Gramene" id="PSR89863">
    <property type="protein sequence ID" value="PSR89863"/>
    <property type="gene ID" value="CEY00_Acc30058"/>
</dbReference>
<feature type="compositionally biased region" description="Low complexity" evidence="4">
    <location>
        <begin position="327"/>
        <end position="352"/>
    </location>
</feature>
<dbReference type="OrthoDB" id="644067at2759"/>
<feature type="compositionally biased region" description="Low complexity" evidence="4">
    <location>
        <begin position="29"/>
        <end position="39"/>
    </location>
</feature>
<dbReference type="Pfam" id="PF00170">
    <property type="entry name" value="bZIP_1"/>
    <property type="match status" value="1"/>
</dbReference>
<evidence type="ECO:0000256" key="1">
    <source>
        <dbReference type="ARBA" id="ARBA00004123"/>
    </source>
</evidence>
<dbReference type="InterPro" id="IPR046347">
    <property type="entry name" value="bZIP_sf"/>
</dbReference>
<feature type="domain" description="BZIP" evidence="5">
    <location>
        <begin position="267"/>
        <end position="310"/>
    </location>
</feature>
<evidence type="ECO:0000256" key="4">
    <source>
        <dbReference type="SAM" id="MobiDB-lite"/>
    </source>
</evidence>
<evidence type="ECO:0000313" key="7">
    <source>
        <dbReference type="Proteomes" id="UP000241394"/>
    </source>
</evidence>
<dbReference type="GO" id="GO:0003677">
    <property type="term" value="F:DNA binding"/>
    <property type="evidence" value="ECO:0007669"/>
    <property type="project" value="UniProtKB-KW"/>
</dbReference>
<gene>
    <name evidence="6" type="ORF">CEY00_Acc30058</name>
</gene>
<dbReference type="Gene3D" id="1.20.5.170">
    <property type="match status" value="1"/>
</dbReference>
<dbReference type="InterPro" id="IPR043452">
    <property type="entry name" value="BZIP46-like"/>
</dbReference>
<dbReference type="GO" id="GO:0003700">
    <property type="term" value="F:DNA-binding transcription factor activity"/>
    <property type="evidence" value="ECO:0007669"/>
    <property type="project" value="InterPro"/>
</dbReference>
<dbReference type="STRING" id="1590841.A0A2R6PEP2"/>
<feature type="region of interest" description="Disordered" evidence="4">
    <location>
        <begin position="1"/>
        <end position="39"/>
    </location>
</feature>
<sequence length="352" mass="39422">MDTSNPESIASGKMKSESPQHLPKKSQENHSNSSSNKQNSIFSLTIDEFQYKSGRNFGSMNMDELLNSVWNVEGNPVRSNSNQNTANNDENVVTPINIPRQCSFSIPTPLCNKTVEEVWADIHRNQSPQHHHSIIGMGVCEHQQTFGEITLEDFLIKVGVIQEVSSISSQQKISDSFQNHYGNFPSNDTCLDASNIGPGPMMGLEFSHPSSEINFRGNGSPMYQVFTPSGSFAGESSNNINGNEKCNGVGEPHTKRRTTNGSMELAVERRQRRMIKNRESAARSRARKQAYTAELEIELNQLREENARLKLILGEAENKRKKEAAKGKPLTKAQRTTTKFKTTMRRTTSLDW</sequence>
<reference evidence="7" key="2">
    <citation type="journal article" date="2018" name="BMC Genomics">
        <title>A manually annotated Actinidia chinensis var. chinensis (kiwifruit) genome highlights the challenges associated with draft genomes and gene prediction in plants.</title>
        <authorList>
            <person name="Pilkington S.M."/>
            <person name="Crowhurst R."/>
            <person name="Hilario E."/>
            <person name="Nardozza S."/>
            <person name="Fraser L."/>
            <person name="Peng Y."/>
            <person name="Gunaseelan K."/>
            <person name="Simpson R."/>
            <person name="Tahir J."/>
            <person name="Deroles S.C."/>
            <person name="Templeton K."/>
            <person name="Luo Z."/>
            <person name="Davy M."/>
            <person name="Cheng C."/>
            <person name="McNeilage M."/>
            <person name="Scaglione D."/>
            <person name="Liu Y."/>
            <person name="Zhang Q."/>
            <person name="Datson P."/>
            <person name="De Silva N."/>
            <person name="Gardiner S.E."/>
            <person name="Bassett H."/>
            <person name="Chagne D."/>
            <person name="McCallum J."/>
            <person name="Dzierzon H."/>
            <person name="Deng C."/>
            <person name="Wang Y.Y."/>
            <person name="Barron L."/>
            <person name="Manako K."/>
            <person name="Bowen J."/>
            <person name="Foster T.M."/>
            <person name="Erridge Z.A."/>
            <person name="Tiffin H."/>
            <person name="Waite C.N."/>
            <person name="Davies K.M."/>
            <person name="Grierson E.P."/>
            <person name="Laing W.A."/>
            <person name="Kirk R."/>
            <person name="Chen X."/>
            <person name="Wood M."/>
            <person name="Montefiori M."/>
            <person name="Brummell D.A."/>
            <person name="Schwinn K.E."/>
            <person name="Catanach A."/>
            <person name="Fullerton C."/>
            <person name="Li D."/>
            <person name="Meiyalaghan S."/>
            <person name="Nieuwenhuizen N."/>
            <person name="Read N."/>
            <person name="Prakash R."/>
            <person name="Hunter D."/>
            <person name="Zhang H."/>
            <person name="McKenzie M."/>
            <person name="Knabel M."/>
            <person name="Harris A."/>
            <person name="Allan A.C."/>
            <person name="Gleave A."/>
            <person name="Chen A."/>
            <person name="Janssen B.J."/>
            <person name="Plunkett B."/>
            <person name="Ampomah-Dwamena C."/>
            <person name="Voogd C."/>
            <person name="Leif D."/>
            <person name="Lafferty D."/>
            <person name="Souleyre E.J.F."/>
            <person name="Varkonyi-Gasic E."/>
            <person name="Gambi F."/>
            <person name="Hanley J."/>
            <person name="Yao J.L."/>
            <person name="Cheung J."/>
            <person name="David K.M."/>
            <person name="Warren B."/>
            <person name="Marsh K."/>
            <person name="Snowden K.C."/>
            <person name="Lin-Wang K."/>
            <person name="Brian L."/>
            <person name="Martinez-Sanchez M."/>
            <person name="Wang M."/>
            <person name="Ileperuma N."/>
            <person name="Macnee N."/>
            <person name="Campin R."/>
            <person name="McAtee P."/>
            <person name="Drummond R.S.M."/>
            <person name="Espley R.V."/>
            <person name="Ireland H.S."/>
            <person name="Wu R."/>
            <person name="Atkinson R.G."/>
            <person name="Karunairetnam S."/>
            <person name="Bulley S."/>
            <person name="Chunkath S."/>
            <person name="Hanley Z."/>
            <person name="Storey R."/>
            <person name="Thrimawithana A.H."/>
            <person name="Thomson S."/>
            <person name="David C."/>
            <person name="Testolin R."/>
            <person name="Huang H."/>
            <person name="Hellens R.P."/>
            <person name="Schaffer R.J."/>
        </authorList>
    </citation>
    <scope>NUCLEOTIDE SEQUENCE [LARGE SCALE GENOMIC DNA]</scope>
    <source>
        <strain evidence="7">cv. Red5</strain>
    </source>
</reference>
<comment type="caution">
    <text evidence="6">The sequence shown here is derived from an EMBL/GenBank/DDBJ whole genome shotgun (WGS) entry which is preliminary data.</text>
</comment>
<evidence type="ECO:0000256" key="3">
    <source>
        <dbReference type="ARBA" id="ARBA00023242"/>
    </source>
</evidence>
<organism evidence="6 7">
    <name type="scientific">Actinidia chinensis var. chinensis</name>
    <name type="common">Chinese soft-hair kiwi</name>
    <dbReference type="NCBI Taxonomy" id="1590841"/>
    <lineage>
        <taxon>Eukaryota</taxon>
        <taxon>Viridiplantae</taxon>
        <taxon>Streptophyta</taxon>
        <taxon>Embryophyta</taxon>
        <taxon>Tracheophyta</taxon>
        <taxon>Spermatophyta</taxon>
        <taxon>Magnoliopsida</taxon>
        <taxon>eudicotyledons</taxon>
        <taxon>Gunneridae</taxon>
        <taxon>Pentapetalae</taxon>
        <taxon>asterids</taxon>
        <taxon>Ericales</taxon>
        <taxon>Actinidiaceae</taxon>
        <taxon>Actinidia</taxon>
    </lineage>
</organism>
<dbReference type="AlphaFoldDB" id="A0A2R6PEP2"/>
<dbReference type="PROSITE" id="PS50217">
    <property type="entry name" value="BZIP"/>
    <property type="match status" value="1"/>
</dbReference>
<dbReference type="PANTHER" id="PTHR22952">
    <property type="entry name" value="CAMP-RESPONSE ELEMENT BINDING PROTEIN-RELATED"/>
    <property type="match status" value="1"/>
</dbReference>
<protein>
    <submittedName>
        <fullName evidence="6">ABSCISIC ACID-INSENSITIVE 5-like protein</fullName>
    </submittedName>
</protein>
<dbReference type="GO" id="GO:0045893">
    <property type="term" value="P:positive regulation of DNA-templated transcription"/>
    <property type="evidence" value="ECO:0007669"/>
    <property type="project" value="InterPro"/>
</dbReference>
<evidence type="ECO:0000256" key="2">
    <source>
        <dbReference type="ARBA" id="ARBA00023125"/>
    </source>
</evidence>
<keyword evidence="3" id="KW-0539">Nucleus</keyword>
<dbReference type="SUPFAM" id="SSF57959">
    <property type="entry name" value="Leucine zipper domain"/>
    <property type="match status" value="1"/>
</dbReference>
<evidence type="ECO:0000259" key="5">
    <source>
        <dbReference type="PROSITE" id="PS50217"/>
    </source>
</evidence>
<comment type="subcellular location">
    <subcellularLocation>
        <location evidence="1">Nucleus</location>
    </subcellularLocation>
</comment>
<name>A0A2R6PEP2_ACTCC</name>
<dbReference type="CDD" id="cd14707">
    <property type="entry name" value="bZIP_plant_BZIP46"/>
    <property type="match status" value="1"/>
</dbReference>
<dbReference type="GO" id="GO:0005634">
    <property type="term" value="C:nucleus"/>
    <property type="evidence" value="ECO:0007669"/>
    <property type="project" value="UniProtKB-SubCell"/>
</dbReference>
<keyword evidence="7" id="KW-1185">Reference proteome</keyword>
<reference evidence="6 7" key="1">
    <citation type="submission" date="2017-07" db="EMBL/GenBank/DDBJ databases">
        <title>An improved, manually edited Actinidia chinensis var. chinensis (kiwifruit) genome highlights the challenges associated with draft genomes and gene prediction in plants.</title>
        <authorList>
            <person name="Pilkington S."/>
            <person name="Crowhurst R."/>
            <person name="Hilario E."/>
            <person name="Nardozza S."/>
            <person name="Fraser L."/>
            <person name="Peng Y."/>
            <person name="Gunaseelan K."/>
            <person name="Simpson R."/>
            <person name="Tahir J."/>
            <person name="Deroles S."/>
            <person name="Templeton K."/>
            <person name="Luo Z."/>
            <person name="Davy M."/>
            <person name="Cheng C."/>
            <person name="Mcneilage M."/>
            <person name="Scaglione D."/>
            <person name="Liu Y."/>
            <person name="Zhang Q."/>
            <person name="Datson P."/>
            <person name="De Silva N."/>
            <person name="Gardiner S."/>
            <person name="Bassett H."/>
            <person name="Chagne D."/>
            <person name="Mccallum J."/>
            <person name="Dzierzon H."/>
            <person name="Deng C."/>
            <person name="Wang Y.-Y."/>
            <person name="Barron N."/>
            <person name="Manako K."/>
            <person name="Bowen J."/>
            <person name="Foster T."/>
            <person name="Erridge Z."/>
            <person name="Tiffin H."/>
            <person name="Waite C."/>
            <person name="Davies K."/>
            <person name="Grierson E."/>
            <person name="Laing W."/>
            <person name="Kirk R."/>
            <person name="Chen X."/>
            <person name="Wood M."/>
            <person name="Montefiori M."/>
            <person name="Brummell D."/>
            <person name="Schwinn K."/>
            <person name="Catanach A."/>
            <person name="Fullerton C."/>
            <person name="Li D."/>
            <person name="Meiyalaghan S."/>
            <person name="Nieuwenhuizen N."/>
            <person name="Read N."/>
            <person name="Prakash R."/>
            <person name="Hunter D."/>
            <person name="Zhang H."/>
            <person name="Mckenzie M."/>
            <person name="Knabel M."/>
            <person name="Harris A."/>
            <person name="Allan A."/>
            <person name="Chen A."/>
            <person name="Janssen B."/>
            <person name="Plunkett B."/>
            <person name="Dwamena C."/>
            <person name="Voogd C."/>
            <person name="Leif D."/>
            <person name="Lafferty D."/>
            <person name="Souleyre E."/>
            <person name="Varkonyi-Gasic E."/>
            <person name="Gambi F."/>
            <person name="Hanley J."/>
            <person name="Yao J.-L."/>
            <person name="Cheung J."/>
            <person name="David K."/>
            <person name="Warren B."/>
            <person name="Marsh K."/>
            <person name="Snowden K."/>
            <person name="Lin-Wang K."/>
            <person name="Brian L."/>
            <person name="Martinez-Sanchez M."/>
            <person name="Wang M."/>
            <person name="Ileperuma N."/>
            <person name="Macnee N."/>
            <person name="Campin R."/>
            <person name="Mcatee P."/>
            <person name="Drummond R."/>
            <person name="Espley R."/>
            <person name="Ireland H."/>
            <person name="Wu R."/>
            <person name="Atkinson R."/>
            <person name="Karunairetnam S."/>
            <person name="Bulley S."/>
            <person name="Chunkath S."/>
            <person name="Hanley Z."/>
            <person name="Storey R."/>
            <person name="Thrimawithana A."/>
            <person name="Thomson S."/>
            <person name="David C."/>
            <person name="Testolin R."/>
        </authorList>
    </citation>
    <scope>NUCLEOTIDE SEQUENCE [LARGE SCALE GENOMIC DNA]</scope>
    <source>
        <strain evidence="7">cv. Red5</strain>
        <tissue evidence="6">Young leaf</tissue>
    </source>
</reference>
<dbReference type="EMBL" id="NKQK01000026">
    <property type="protein sequence ID" value="PSR89863.1"/>
    <property type="molecule type" value="Genomic_DNA"/>
</dbReference>
<dbReference type="Proteomes" id="UP000241394">
    <property type="component" value="Chromosome LG26"/>
</dbReference>
<proteinExistence type="predicted"/>
<dbReference type="SMART" id="SM00338">
    <property type="entry name" value="BRLZ"/>
    <property type="match status" value="1"/>
</dbReference>
<dbReference type="InterPro" id="IPR004827">
    <property type="entry name" value="bZIP"/>
</dbReference>